<dbReference type="Proteomes" id="UP000297703">
    <property type="component" value="Unassembled WGS sequence"/>
</dbReference>
<gene>
    <name evidence="1" type="ORF">DR999_PMT17070</name>
</gene>
<accession>A0A4D9DT05</accession>
<keyword evidence="2" id="KW-1185">Reference proteome</keyword>
<proteinExistence type="predicted"/>
<organism evidence="1 2">
    <name type="scientific">Platysternon megacephalum</name>
    <name type="common">big-headed turtle</name>
    <dbReference type="NCBI Taxonomy" id="55544"/>
    <lineage>
        <taxon>Eukaryota</taxon>
        <taxon>Metazoa</taxon>
        <taxon>Chordata</taxon>
        <taxon>Craniata</taxon>
        <taxon>Vertebrata</taxon>
        <taxon>Euteleostomi</taxon>
        <taxon>Archelosauria</taxon>
        <taxon>Testudinata</taxon>
        <taxon>Testudines</taxon>
        <taxon>Cryptodira</taxon>
        <taxon>Durocryptodira</taxon>
        <taxon>Testudinoidea</taxon>
        <taxon>Platysternidae</taxon>
        <taxon>Platysternon</taxon>
    </lineage>
</organism>
<comment type="caution">
    <text evidence="1">The sequence shown here is derived from an EMBL/GenBank/DDBJ whole genome shotgun (WGS) entry which is preliminary data.</text>
</comment>
<dbReference type="EMBL" id="QXTE01000257">
    <property type="protein sequence ID" value="TFK00771.1"/>
    <property type="molecule type" value="Genomic_DNA"/>
</dbReference>
<protein>
    <submittedName>
        <fullName evidence="1">Splicing factor U2AF 65 kDa subunit</fullName>
    </submittedName>
</protein>
<evidence type="ECO:0000313" key="2">
    <source>
        <dbReference type="Proteomes" id="UP000297703"/>
    </source>
</evidence>
<evidence type="ECO:0000313" key="1">
    <source>
        <dbReference type="EMBL" id="TFK00771.1"/>
    </source>
</evidence>
<name>A0A4D9DT05_9SAUR</name>
<reference evidence="1 2" key="1">
    <citation type="submission" date="2019-04" db="EMBL/GenBank/DDBJ databases">
        <title>Draft genome of the big-headed turtle Platysternon megacephalum.</title>
        <authorList>
            <person name="Gong S."/>
        </authorList>
    </citation>
    <scope>NUCLEOTIDE SEQUENCE [LARGE SCALE GENOMIC DNA]</scope>
    <source>
        <strain evidence="1">DO16091913</strain>
        <tissue evidence="1">Muscle</tissue>
    </source>
</reference>
<dbReference type="AlphaFoldDB" id="A0A4D9DT05"/>
<sequence>MRCMSLWELTQPPLASGSSLGPPFCLASHLAQASGELLSPSILHSPHLAQGSVRSVVLGLPAGTGFWKVVQPMYTMEPLPAWVSAQWLRPLTLQLTDTGLCTAQAL</sequence>
<reference evidence="1 2" key="2">
    <citation type="submission" date="2019-04" db="EMBL/GenBank/DDBJ databases">
        <title>The genome sequence of big-headed turtle.</title>
        <authorList>
            <person name="Gong S."/>
        </authorList>
    </citation>
    <scope>NUCLEOTIDE SEQUENCE [LARGE SCALE GENOMIC DNA]</scope>
    <source>
        <strain evidence="1">DO16091913</strain>
        <tissue evidence="1">Muscle</tissue>
    </source>
</reference>